<comment type="similarity">
    <text evidence="1">Belongs to the LysR transcriptional regulatory family.</text>
</comment>
<evidence type="ECO:0000313" key="6">
    <source>
        <dbReference type="EMBL" id="PVE49302.1"/>
    </source>
</evidence>
<keyword evidence="2" id="KW-0805">Transcription regulation</keyword>
<dbReference type="PANTHER" id="PTHR30126">
    <property type="entry name" value="HTH-TYPE TRANSCRIPTIONAL REGULATOR"/>
    <property type="match status" value="1"/>
</dbReference>
<evidence type="ECO:0000259" key="5">
    <source>
        <dbReference type="PROSITE" id="PS50931"/>
    </source>
</evidence>
<protein>
    <submittedName>
        <fullName evidence="6">LysR family transcriptional regulator</fullName>
    </submittedName>
</protein>
<dbReference type="SUPFAM" id="SSF53850">
    <property type="entry name" value="Periplasmic binding protein-like II"/>
    <property type="match status" value="1"/>
</dbReference>
<dbReference type="Gene3D" id="1.10.10.10">
    <property type="entry name" value="Winged helix-like DNA-binding domain superfamily/Winged helix DNA-binding domain"/>
    <property type="match status" value="2"/>
</dbReference>
<dbReference type="GO" id="GO:0000976">
    <property type="term" value="F:transcription cis-regulatory region binding"/>
    <property type="evidence" value="ECO:0007669"/>
    <property type="project" value="TreeGrafter"/>
</dbReference>
<dbReference type="Pfam" id="PF03466">
    <property type="entry name" value="LysR_substrate"/>
    <property type="match status" value="1"/>
</dbReference>
<name>A0A2T7UX93_9RHOB</name>
<dbReference type="PANTHER" id="PTHR30126:SF98">
    <property type="entry name" value="HTH-TYPE TRANSCRIPTIONAL ACTIVATOR BAUR"/>
    <property type="match status" value="1"/>
</dbReference>
<accession>A0A2T7UX93</accession>
<evidence type="ECO:0000256" key="3">
    <source>
        <dbReference type="ARBA" id="ARBA00023125"/>
    </source>
</evidence>
<evidence type="ECO:0000256" key="2">
    <source>
        <dbReference type="ARBA" id="ARBA00023015"/>
    </source>
</evidence>
<evidence type="ECO:0000313" key="7">
    <source>
        <dbReference type="Proteomes" id="UP000244810"/>
    </source>
</evidence>
<feature type="domain" description="HTH lysR-type" evidence="5">
    <location>
        <begin position="3"/>
        <end position="60"/>
    </location>
</feature>
<dbReference type="AlphaFoldDB" id="A0A2T7UX93"/>
<keyword evidence="4" id="KW-0804">Transcription</keyword>
<keyword evidence="3" id="KW-0238">DNA-binding</keyword>
<dbReference type="GO" id="GO:0003700">
    <property type="term" value="F:DNA-binding transcription factor activity"/>
    <property type="evidence" value="ECO:0007669"/>
    <property type="project" value="InterPro"/>
</dbReference>
<feature type="domain" description="HTH lysR-type" evidence="5">
    <location>
        <begin position="96"/>
        <end position="149"/>
    </location>
</feature>
<dbReference type="InterPro" id="IPR005119">
    <property type="entry name" value="LysR_subst-bd"/>
</dbReference>
<dbReference type="InterPro" id="IPR036388">
    <property type="entry name" value="WH-like_DNA-bd_sf"/>
</dbReference>
<organism evidence="6 7">
    <name type="scientific">Pararhodobacter aggregans</name>
    <dbReference type="NCBI Taxonomy" id="404875"/>
    <lineage>
        <taxon>Bacteria</taxon>
        <taxon>Pseudomonadati</taxon>
        <taxon>Pseudomonadota</taxon>
        <taxon>Alphaproteobacteria</taxon>
        <taxon>Rhodobacterales</taxon>
        <taxon>Paracoccaceae</taxon>
        <taxon>Pararhodobacter</taxon>
    </lineage>
</organism>
<sequence length="391" mass="41438">MTPNLRHLRVFLAVLDTGTVTGAARACHVSQPAASQAMARLEAEAGLPLLNHGRDGAGPTEAGRAFGRRLRRALGRLDAALGAVAPRLVLTATRAQLTALIAVRDAENFTLAAHRLGLAQPSVHRAVTQLESDAGRPLFQRNGRRMQPTRAAEVLADAARLCFSELDQAAADLGEISGREAGRIVIGAMPLSRSIVLPRALAEFRRLRPSTALSVVDGPYEDLLAGLRRGEIDLLIGALRQPAPVPDVTEERLFTDDLVLVARPGHPLLAAPLTVSALTGFPWILPRADTPSRAHFEQALVALGAGDLPRPALIECGSAILMRELLRLSDHIGCISRLQASAEIALGALVPLDLALPGSARPIGLSHRADWLPTAAQARFVAILRALGQGL</sequence>
<dbReference type="InterPro" id="IPR036390">
    <property type="entry name" value="WH_DNA-bd_sf"/>
</dbReference>
<dbReference type="InterPro" id="IPR000847">
    <property type="entry name" value="LysR_HTH_N"/>
</dbReference>
<dbReference type="Gene3D" id="3.40.190.10">
    <property type="entry name" value="Periplasmic binding protein-like II"/>
    <property type="match status" value="2"/>
</dbReference>
<dbReference type="PRINTS" id="PR00039">
    <property type="entry name" value="HTHLYSR"/>
</dbReference>
<dbReference type="EMBL" id="QDDR01000001">
    <property type="protein sequence ID" value="PVE49302.1"/>
    <property type="molecule type" value="Genomic_DNA"/>
</dbReference>
<dbReference type="RefSeq" id="WP_107749806.1">
    <property type="nucleotide sequence ID" value="NZ_QBKF01000001.1"/>
</dbReference>
<comment type="caution">
    <text evidence="6">The sequence shown here is derived from an EMBL/GenBank/DDBJ whole genome shotgun (WGS) entry which is preliminary data.</text>
</comment>
<dbReference type="Proteomes" id="UP000244810">
    <property type="component" value="Unassembled WGS sequence"/>
</dbReference>
<proteinExistence type="inferred from homology"/>
<keyword evidence="7" id="KW-1185">Reference proteome</keyword>
<reference evidence="6 7" key="1">
    <citation type="journal article" date="2011" name="Syst. Appl. Microbiol.">
        <title>Defluviimonas denitrificans gen. nov., sp. nov., and Pararhodobacter aggregans gen. nov., sp. nov., non-phototrophic Rhodobacteraceae from the biofilter of a marine aquaculture.</title>
        <authorList>
            <person name="Foesel B.U."/>
            <person name="Drake H.L."/>
            <person name="Schramm A."/>
        </authorList>
    </citation>
    <scope>NUCLEOTIDE SEQUENCE [LARGE SCALE GENOMIC DNA]</scope>
    <source>
        <strain evidence="6 7">D1-19</strain>
    </source>
</reference>
<dbReference type="Pfam" id="PF00126">
    <property type="entry name" value="HTH_1"/>
    <property type="match status" value="2"/>
</dbReference>
<dbReference type="PROSITE" id="PS50931">
    <property type="entry name" value="HTH_LYSR"/>
    <property type="match status" value="2"/>
</dbReference>
<dbReference type="OrthoDB" id="9803030at2"/>
<evidence type="ECO:0000256" key="4">
    <source>
        <dbReference type="ARBA" id="ARBA00023163"/>
    </source>
</evidence>
<evidence type="ECO:0000256" key="1">
    <source>
        <dbReference type="ARBA" id="ARBA00009437"/>
    </source>
</evidence>
<dbReference type="SUPFAM" id="SSF46785">
    <property type="entry name" value="Winged helix' DNA-binding domain"/>
    <property type="match status" value="2"/>
</dbReference>
<gene>
    <name evidence="6" type="ORF">DDE23_02535</name>
</gene>